<evidence type="ECO:0000313" key="3">
    <source>
        <dbReference type="Proteomes" id="UP000186868"/>
    </source>
</evidence>
<sequence length="75" mass="8769">MPYLSEELYKQENAIFSNLSHDIYGITKSIWRKLGIDSEIDDGSESIFREYGVFFLLFGGLFGWMVYMSLSDLKR</sequence>
<gene>
    <name evidence="2" type="ORF">NIES593_18145</name>
</gene>
<proteinExistence type="predicted"/>
<evidence type="ECO:0000256" key="1">
    <source>
        <dbReference type="SAM" id="Phobius"/>
    </source>
</evidence>
<keyword evidence="1" id="KW-0812">Transmembrane</keyword>
<keyword evidence="1" id="KW-0472">Membrane</keyword>
<name>A0A1U7HAN3_9CYAN</name>
<comment type="caution">
    <text evidence="2">The sequence shown here is derived from an EMBL/GenBank/DDBJ whole genome shotgun (WGS) entry which is preliminary data.</text>
</comment>
<keyword evidence="1" id="KW-1133">Transmembrane helix</keyword>
<feature type="transmembrane region" description="Helical" evidence="1">
    <location>
        <begin position="51"/>
        <end position="70"/>
    </location>
</feature>
<dbReference type="AlphaFoldDB" id="A0A1U7HAN3"/>
<accession>A0A1U7HAN3</accession>
<evidence type="ECO:0000313" key="2">
    <source>
        <dbReference type="EMBL" id="OKH20639.1"/>
    </source>
</evidence>
<reference evidence="2 3" key="1">
    <citation type="submission" date="2016-11" db="EMBL/GenBank/DDBJ databases">
        <title>Draft Genome Sequences of Nine Cyanobacterial Strains from Diverse Habitats.</title>
        <authorList>
            <person name="Zhu T."/>
            <person name="Hou S."/>
            <person name="Lu X."/>
            <person name="Hess W.R."/>
        </authorList>
    </citation>
    <scope>NUCLEOTIDE SEQUENCE [LARGE SCALE GENOMIC DNA]</scope>
    <source>
        <strain evidence="2 3">NIES-593</strain>
    </source>
</reference>
<organism evidence="2 3">
    <name type="scientific">Hydrococcus rivularis NIES-593</name>
    <dbReference type="NCBI Taxonomy" id="1921803"/>
    <lineage>
        <taxon>Bacteria</taxon>
        <taxon>Bacillati</taxon>
        <taxon>Cyanobacteriota</taxon>
        <taxon>Cyanophyceae</taxon>
        <taxon>Pleurocapsales</taxon>
        <taxon>Hydrococcaceae</taxon>
        <taxon>Hydrococcus</taxon>
    </lineage>
</organism>
<dbReference type="Proteomes" id="UP000186868">
    <property type="component" value="Unassembled WGS sequence"/>
</dbReference>
<keyword evidence="3" id="KW-1185">Reference proteome</keyword>
<dbReference type="EMBL" id="MRCB01000028">
    <property type="protein sequence ID" value="OKH20639.1"/>
    <property type="molecule type" value="Genomic_DNA"/>
</dbReference>
<protein>
    <submittedName>
        <fullName evidence="2">Uncharacterized protein</fullName>
    </submittedName>
</protein>